<sequence>MFWEVRPVTTIVAGGGGIAPAGIYLAGAEAKPADIKGGTVQEILESMQTALDTLWTDMQDAERAIAAYLNTTGDEVDGYLSSSSASEKRTILPHEPEDSVPDITDGADGISIDPEDDHFRPRE</sequence>
<reference evidence="2 3" key="1">
    <citation type="journal article" date="2013" name="Stand. Genomic Sci.">
        <title>Genomic Encyclopedia of Type Strains, Phase I: The one thousand microbial genomes (KMG-I) project.</title>
        <authorList>
            <person name="Kyrpides N.C."/>
            <person name="Woyke T."/>
            <person name="Eisen J.A."/>
            <person name="Garrity G."/>
            <person name="Lilburn T.G."/>
            <person name="Beck B.J."/>
            <person name="Whitman W.B."/>
            <person name="Hugenholtz P."/>
            <person name="Klenk H.P."/>
        </authorList>
    </citation>
    <scope>NUCLEOTIDE SEQUENCE [LARGE SCALE GENOMIC DNA]</scope>
    <source>
        <strain evidence="2 3">DSM 45044</strain>
    </source>
</reference>
<keyword evidence="3" id="KW-1185">Reference proteome</keyword>
<dbReference type="AlphaFoldDB" id="A0A562V218"/>
<name>A0A562V218_9ACTN</name>
<evidence type="ECO:0000313" key="3">
    <source>
        <dbReference type="Proteomes" id="UP000321617"/>
    </source>
</evidence>
<gene>
    <name evidence="2" type="ORF">LX16_2665</name>
</gene>
<feature type="region of interest" description="Disordered" evidence="1">
    <location>
        <begin position="74"/>
        <end position="123"/>
    </location>
</feature>
<feature type="compositionally biased region" description="Basic and acidic residues" evidence="1">
    <location>
        <begin position="86"/>
        <end position="97"/>
    </location>
</feature>
<protein>
    <submittedName>
        <fullName evidence="2">Uncharacterized protein</fullName>
    </submittedName>
</protein>
<dbReference type="EMBL" id="VLLL01000006">
    <property type="protein sequence ID" value="TWJ11924.1"/>
    <property type="molecule type" value="Genomic_DNA"/>
</dbReference>
<proteinExistence type="predicted"/>
<evidence type="ECO:0000313" key="2">
    <source>
        <dbReference type="EMBL" id="TWJ11924.1"/>
    </source>
</evidence>
<organism evidence="2 3">
    <name type="scientific">Stackebrandtia albiflava</name>
    <dbReference type="NCBI Taxonomy" id="406432"/>
    <lineage>
        <taxon>Bacteria</taxon>
        <taxon>Bacillati</taxon>
        <taxon>Actinomycetota</taxon>
        <taxon>Actinomycetes</taxon>
        <taxon>Glycomycetales</taxon>
        <taxon>Glycomycetaceae</taxon>
        <taxon>Stackebrandtia</taxon>
    </lineage>
</organism>
<comment type="caution">
    <text evidence="2">The sequence shown here is derived from an EMBL/GenBank/DDBJ whole genome shotgun (WGS) entry which is preliminary data.</text>
</comment>
<accession>A0A562V218</accession>
<dbReference type="Proteomes" id="UP000321617">
    <property type="component" value="Unassembled WGS sequence"/>
</dbReference>
<evidence type="ECO:0000256" key="1">
    <source>
        <dbReference type="SAM" id="MobiDB-lite"/>
    </source>
</evidence>